<keyword evidence="6" id="KW-1003">Cell membrane</keyword>
<keyword evidence="3" id="KW-0812">Transmembrane</keyword>
<proteinExistence type="inferred from homology"/>
<evidence type="ECO:0000256" key="2">
    <source>
        <dbReference type="ARBA" id="ARBA00007165"/>
    </source>
</evidence>
<dbReference type="EMBL" id="JAGFBM010000008">
    <property type="protein sequence ID" value="MBO3085899.1"/>
    <property type="molecule type" value="Genomic_DNA"/>
</dbReference>
<dbReference type="Proteomes" id="UP000678317">
    <property type="component" value="Unassembled WGS sequence"/>
</dbReference>
<evidence type="ECO:0000256" key="5">
    <source>
        <dbReference type="ARBA" id="ARBA00023136"/>
    </source>
</evidence>
<evidence type="ECO:0000256" key="7">
    <source>
        <dbReference type="SAM" id="MobiDB-lite"/>
    </source>
</evidence>
<evidence type="ECO:0000313" key="8">
    <source>
        <dbReference type="EMBL" id="MBO3085899.1"/>
    </source>
</evidence>
<dbReference type="Pfam" id="PF02104">
    <property type="entry name" value="SURF1"/>
    <property type="match status" value="1"/>
</dbReference>
<comment type="caution">
    <text evidence="8">The sequence shown here is derived from an EMBL/GenBank/DDBJ whole genome shotgun (WGS) entry which is preliminary data.</text>
</comment>
<feature type="compositionally biased region" description="Low complexity" evidence="7">
    <location>
        <begin position="283"/>
        <end position="294"/>
    </location>
</feature>
<dbReference type="InterPro" id="IPR045214">
    <property type="entry name" value="Surf1/Surf4"/>
</dbReference>
<keyword evidence="9" id="KW-1185">Reference proteome</keyword>
<dbReference type="InterPro" id="IPR002994">
    <property type="entry name" value="Surf1/Shy1"/>
</dbReference>
<dbReference type="RefSeq" id="WP_208290094.1">
    <property type="nucleotide sequence ID" value="NZ_CP074404.1"/>
</dbReference>
<keyword evidence="4" id="KW-1133">Transmembrane helix</keyword>
<organism evidence="8 9">
    <name type="scientific">Cellulomonas fengjieae</name>
    <dbReference type="NCBI Taxonomy" id="2819978"/>
    <lineage>
        <taxon>Bacteria</taxon>
        <taxon>Bacillati</taxon>
        <taxon>Actinomycetota</taxon>
        <taxon>Actinomycetes</taxon>
        <taxon>Micrococcales</taxon>
        <taxon>Cellulomonadaceae</taxon>
        <taxon>Cellulomonas</taxon>
    </lineage>
</organism>
<evidence type="ECO:0000313" key="9">
    <source>
        <dbReference type="Proteomes" id="UP000678317"/>
    </source>
</evidence>
<dbReference type="PANTHER" id="PTHR23427">
    <property type="entry name" value="SURFEIT LOCUS PROTEIN"/>
    <property type="match status" value="1"/>
</dbReference>
<gene>
    <name evidence="8" type="ORF">J4035_14745</name>
</gene>
<dbReference type="PROSITE" id="PS50895">
    <property type="entry name" value="SURF1"/>
    <property type="match status" value="1"/>
</dbReference>
<feature type="region of interest" description="Disordered" evidence="7">
    <location>
        <begin position="275"/>
        <end position="324"/>
    </location>
</feature>
<name>A0ABS3SJG8_9CELL</name>
<comment type="subcellular location">
    <subcellularLocation>
        <location evidence="6">Cell membrane</location>
        <topology evidence="6">Multi-pass membrane protein</topology>
    </subcellularLocation>
    <subcellularLocation>
        <location evidence="1">Membrane</location>
    </subcellularLocation>
</comment>
<comment type="similarity">
    <text evidence="2 6">Belongs to the SURF1 family.</text>
</comment>
<evidence type="ECO:0000256" key="4">
    <source>
        <dbReference type="ARBA" id="ARBA00022989"/>
    </source>
</evidence>
<evidence type="ECO:0000256" key="3">
    <source>
        <dbReference type="ARBA" id="ARBA00022692"/>
    </source>
</evidence>
<evidence type="ECO:0000256" key="6">
    <source>
        <dbReference type="RuleBase" id="RU363076"/>
    </source>
</evidence>
<protein>
    <recommendedName>
        <fullName evidence="6">SURF1-like protein</fullName>
    </recommendedName>
</protein>
<evidence type="ECO:0000256" key="1">
    <source>
        <dbReference type="ARBA" id="ARBA00004370"/>
    </source>
</evidence>
<dbReference type="CDD" id="cd06662">
    <property type="entry name" value="SURF1"/>
    <property type="match status" value="1"/>
</dbReference>
<dbReference type="PANTHER" id="PTHR23427:SF2">
    <property type="entry name" value="SURFEIT LOCUS PROTEIN 1"/>
    <property type="match status" value="1"/>
</dbReference>
<sequence>MSPAARRATGLLLIGLVLAVTCTLLGRWQWNRHVWREGAIAVVETNWSADPVPLDRVLDDPADTLTDADVWRRVTVVGQYEPAGTVLLRNRPVGGTPAYHVLVPFVVSDASAGGPADTLAGTVLVVDRGWVPLGADGSADVTPPAPPTGTVTLTARLRHDEPASTRSAPAGQVQAISTSDVLAAGGVPGETLDAYLALTSEEPPVAQLPGQLPPPSTDPGSHLSYAFQWWTFALGGLVAFGIAARRELQDERAERDVEGPAAVEPAPVTVDGVELWPTRDTPRTAAPRRPAAPDVPRRRGGRDEDLEDALIDAQLGDSAPSDGR</sequence>
<reference evidence="8 9" key="1">
    <citation type="submission" date="2021-03" db="EMBL/GenBank/DDBJ databases">
        <title>novel species in genus Cellulomonas.</title>
        <authorList>
            <person name="Zhang G."/>
        </authorList>
    </citation>
    <scope>NUCLEOTIDE SEQUENCE [LARGE SCALE GENOMIC DNA]</scope>
    <source>
        <strain evidence="9">zg-ZUI188</strain>
    </source>
</reference>
<keyword evidence="5" id="KW-0472">Membrane</keyword>
<accession>A0ABS3SJG8</accession>